<dbReference type="EMBL" id="JAFBXE010000008">
    <property type="protein sequence ID" value="MBM2413314.1"/>
    <property type="molecule type" value="Genomic_DNA"/>
</dbReference>
<name>A0A9Q2PB79_9RHOB</name>
<accession>A0A9Q2PB79</accession>
<keyword evidence="4" id="KW-1185">Reference proteome</keyword>
<dbReference type="Proteomes" id="UP000809440">
    <property type="component" value="Unassembled WGS sequence"/>
</dbReference>
<organism evidence="1 3">
    <name type="scientific">Marivita cryptomonadis</name>
    <dbReference type="NCBI Taxonomy" id="505252"/>
    <lineage>
        <taxon>Bacteria</taxon>
        <taxon>Pseudomonadati</taxon>
        <taxon>Pseudomonadota</taxon>
        <taxon>Alphaproteobacteria</taxon>
        <taxon>Rhodobacterales</taxon>
        <taxon>Roseobacteraceae</taxon>
        <taxon>Marivita</taxon>
    </lineage>
</organism>
<evidence type="ECO:0000313" key="4">
    <source>
        <dbReference type="Proteomes" id="UP000809440"/>
    </source>
</evidence>
<dbReference type="SUPFAM" id="SSF51445">
    <property type="entry name" value="(Trans)glycosidases"/>
    <property type="match status" value="1"/>
</dbReference>
<evidence type="ECO:0000313" key="2">
    <source>
        <dbReference type="EMBL" id="MBM2417982.1"/>
    </source>
</evidence>
<dbReference type="RefSeq" id="WP_138488227.1">
    <property type="nucleotide sequence ID" value="NZ_JAFBWY010000008.1"/>
</dbReference>
<dbReference type="Gene3D" id="3.20.20.80">
    <property type="entry name" value="Glycosidases"/>
    <property type="match status" value="1"/>
</dbReference>
<comment type="caution">
    <text evidence="1">The sequence shown here is derived from an EMBL/GenBank/DDBJ whole genome shotgun (WGS) entry which is preliminary data.</text>
</comment>
<evidence type="ECO:0000313" key="1">
    <source>
        <dbReference type="EMBL" id="MBM2413314.1"/>
    </source>
</evidence>
<dbReference type="AlphaFoldDB" id="A0A9Q2PB79"/>
<gene>
    <name evidence="1" type="ORF">JQX41_13445</name>
    <name evidence="2" type="ORF">JQX48_13450</name>
</gene>
<dbReference type="Proteomes" id="UP000755667">
    <property type="component" value="Unassembled WGS sequence"/>
</dbReference>
<protein>
    <recommendedName>
        <fullName evidence="5">Type I secretion protein</fullName>
    </recommendedName>
</protein>
<dbReference type="EMBL" id="JAFBXF010000008">
    <property type="protein sequence ID" value="MBM2417982.1"/>
    <property type="molecule type" value="Genomic_DNA"/>
</dbReference>
<reference evidence="1 4" key="1">
    <citation type="submission" date="2021-01" db="EMBL/GenBank/DDBJ databases">
        <title>Diatom-associated Roseobacters Show Island Model of Population Structure.</title>
        <authorList>
            <person name="Qu L."/>
            <person name="Feng X."/>
            <person name="Chen Y."/>
            <person name="Li L."/>
            <person name="Wang X."/>
            <person name="Hu Z."/>
            <person name="Wang H."/>
            <person name="Luo H."/>
        </authorList>
    </citation>
    <scope>NUCLEOTIDE SEQUENCE</scope>
    <source>
        <strain evidence="2 4">CC28-63</strain>
        <strain evidence="1">CC28-69</strain>
    </source>
</reference>
<evidence type="ECO:0000313" key="3">
    <source>
        <dbReference type="Proteomes" id="UP000755667"/>
    </source>
</evidence>
<sequence length="615" mass="66134">MGSEASQGLFGANVLATRSSLEQGGDYDRLIEELGVGSFRYPGGSLTERYFDITDPNASVVTDRDTGELREFIPLNEALEYAGDEGLSVTIVIPTRNVLSETTDANGDRFAAIDEDALRGFVRDVVTGVHGDAEIEAFELGNEYWGSGQMSSVEYGRLASEMAVIVNDELSLQNSDAEIIVQSGTNFDFARLSNDYSADMSSADILADLNVTYDLSLGEDSLYSSGAINWTHVANEMILSEFDTEAERAAVDQVAVHVYSRGQVNEGQRTFFLNNTDETWGEQIPDAQIAVTEWNTAGNTDSLDRSSDYGLFQSHEMINIMEEFMRYDVEQAHVWPLIQNTPNTLSVDDGQADLTPGGAMFNMMQDAMPGKVALDLTPESGAATEVQEDGISLHGFWEPNELLFYIAATGEDGADTEVDFSGLVTDAGRVEISVLGVADGAPIGNSSSDAVVEDIDPALFLDGTTLSVQMDQGEVMQVRMFGFTPSQDFQDVISDEAPDALPDPMIDDFTDQTAPVETAPVETAPVEEAPVETTPVEAAVVEDAPVEDALIEAAPEPAGIDFPTLAATSGVEETLAFEDARAAEDSDTDEGDDDSGGVADLMMFLPFLGILAMFM</sequence>
<evidence type="ECO:0008006" key="5">
    <source>
        <dbReference type="Google" id="ProtNLM"/>
    </source>
</evidence>
<proteinExistence type="predicted"/>
<dbReference type="InterPro" id="IPR017853">
    <property type="entry name" value="GH"/>
</dbReference>